<dbReference type="PANTHER" id="PTHR32438">
    <property type="entry name" value="4-ALPHA-GLUCANOTRANSFERASE DPE1, CHLOROPLASTIC/AMYLOPLASTIC"/>
    <property type="match status" value="1"/>
</dbReference>
<evidence type="ECO:0000256" key="5">
    <source>
        <dbReference type="ARBA" id="ARBA00022676"/>
    </source>
</evidence>
<dbReference type="EC" id="2.4.1.25" evidence="3"/>
<evidence type="ECO:0000256" key="9">
    <source>
        <dbReference type="ARBA" id="ARBA00031501"/>
    </source>
</evidence>
<feature type="non-terminal residue" evidence="10">
    <location>
        <position position="1"/>
    </location>
</feature>
<evidence type="ECO:0000256" key="6">
    <source>
        <dbReference type="ARBA" id="ARBA00022679"/>
    </source>
</evidence>
<protein>
    <recommendedName>
        <fullName evidence="4">4-alpha-glucanotransferase</fullName>
        <ecNumber evidence="3">2.4.1.25</ecNumber>
    </recommendedName>
    <alternativeName>
        <fullName evidence="8">Amylomaltase</fullName>
    </alternativeName>
    <alternativeName>
        <fullName evidence="9">Disproportionating enzyme</fullName>
    </alternativeName>
</protein>
<evidence type="ECO:0000256" key="7">
    <source>
        <dbReference type="ARBA" id="ARBA00023277"/>
    </source>
</evidence>
<comment type="caution">
    <text evidence="10">The sequence shown here is derived from an EMBL/GenBank/DDBJ whole genome shotgun (WGS) entry which is preliminary data.</text>
</comment>
<dbReference type="InterPro" id="IPR017853">
    <property type="entry name" value="GH"/>
</dbReference>
<dbReference type="Gene3D" id="3.20.20.80">
    <property type="entry name" value="Glycosidases"/>
    <property type="match status" value="1"/>
</dbReference>
<evidence type="ECO:0000256" key="1">
    <source>
        <dbReference type="ARBA" id="ARBA00000439"/>
    </source>
</evidence>
<keyword evidence="6 10" id="KW-0808">Transferase</keyword>
<dbReference type="PANTHER" id="PTHR32438:SF5">
    <property type="entry name" value="4-ALPHA-GLUCANOTRANSFERASE DPE1, CHLOROPLASTIC_AMYLOPLASTIC"/>
    <property type="match status" value="1"/>
</dbReference>
<evidence type="ECO:0000256" key="4">
    <source>
        <dbReference type="ARBA" id="ARBA00020295"/>
    </source>
</evidence>
<name>A0A6I3UBF1_STREE</name>
<proteinExistence type="inferred from homology"/>
<evidence type="ECO:0000256" key="3">
    <source>
        <dbReference type="ARBA" id="ARBA00012560"/>
    </source>
</evidence>
<comment type="catalytic activity">
    <reaction evidence="1">
        <text>Transfers a segment of a (1-&gt;4)-alpha-D-glucan to a new position in an acceptor, which may be glucose or a (1-&gt;4)-alpha-D-glucan.</text>
        <dbReference type="EC" id="2.4.1.25"/>
    </reaction>
</comment>
<dbReference type="RefSeq" id="WP_196304565.1">
    <property type="nucleotide sequence ID" value="NZ_WNHX01001242.1"/>
</dbReference>
<comment type="similarity">
    <text evidence="2">Belongs to the disproportionating enzyme family.</text>
</comment>
<gene>
    <name evidence="10" type="ORF">GM543_15405</name>
</gene>
<dbReference type="AlphaFoldDB" id="A0A6I3UBF1"/>
<reference evidence="10 11" key="1">
    <citation type="submission" date="2019-11" db="EMBL/GenBank/DDBJ databases">
        <title>Growth characteristics of pneumococcus vary with the chemical composition of the capsule and with environmental conditions.</title>
        <authorList>
            <person name="Tothpal A."/>
            <person name="Desobry K."/>
            <person name="Joshi S."/>
            <person name="Wyllie A.L."/>
            <person name="Weinberger D.M."/>
        </authorList>
    </citation>
    <scope>NUCLEOTIDE SEQUENCE [LARGE SCALE GENOMIC DNA]</scope>
    <source>
        <strain evidence="11">pnumococcus35B</strain>
    </source>
</reference>
<dbReference type="GO" id="GO:0005975">
    <property type="term" value="P:carbohydrate metabolic process"/>
    <property type="evidence" value="ECO:0007669"/>
    <property type="project" value="InterPro"/>
</dbReference>
<keyword evidence="5" id="KW-0328">Glycosyltransferase</keyword>
<accession>A0A6I3UBF1</accession>
<evidence type="ECO:0000313" key="10">
    <source>
        <dbReference type="EMBL" id="MTV88835.1"/>
    </source>
</evidence>
<dbReference type="InterPro" id="IPR003385">
    <property type="entry name" value="Glyco_hydro_77"/>
</dbReference>
<dbReference type="Proteomes" id="UP000469505">
    <property type="component" value="Unassembled WGS sequence"/>
</dbReference>
<evidence type="ECO:0000256" key="8">
    <source>
        <dbReference type="ARBA" id="ARBA00031423"/>
    </source>
</evidence>
<evidence type="ECO:0000256" key="2">
    <source>
        <dbReference type="ARBA" id="ARBA00005684"/>
    </source>
</evidence>
<dbReference type="SUPFAM" id="SSF51445">
    <property type="entry name" value="(Trans)glycosidases"/>
    <property type="match status" value="1"/>
</dbReference>
<keyword evidence="7" id="KW-0119">Carbohydrate metabolism</keyword>
<organism evidence="10 11">
    <name type="scientific">Streptococcus pneumoniae</name>
    <dbReference type="NCBI Taxonomy" id="1313"/>
    <lineage>
        <taxon>Bacteria</taxon>
        <taxon>Bacillati</taxon>
        <taxon>Bacillota</taxon>
        <taxon>Bacilli</taxon>
        <taxon>Lactobacillales</taxon>
        <taxon>Streptococcaceae</taxon>
        <taxon>Streptococcus</taxon>
    </lineage>
</organism>
<dbReference type="Pfam" id="PF02446">
    <property type="entry name" value="Glyco_hydro_77"/>
    <property type="match status" value="1"/>
</dbReference>
<feature type="non-terminal residue" evidence="10">
    <location>
        <position position="78"/>
    </location>
</feature>
<sequence>FQQWLKLKAYANDNHIEIVGDMPIYVAEDSSDMWANPHLFKTDATGKATCIAGCPPDEFSATGQLWGNPIYDWEAMDK</sequence>
<evidence type="ECO:0000313" key="11">
    <source>
        <dbReference type="Proteomes" id="UP000469505"/>
    </source>
</evidence>
<dbReference type="GO" id="GO:0004134">
    <property type="term" value="F:4-alpha-glucanotransferase activity"/>
    <property type="evidence" value="ECO:0007669"/>
    <property type="project" value="UniProtKB-EC"/>
</dbReference>
<dbReference type="EMBL" id="WNHX01001242">
    <property type="protein sequence ID" value="MTV88835.1"/>
    <property type="molecule type" value="Genomic_DNA"/>
</dbReference>